<dbReference type="EMBL" id="QFXD01000201">
    <property type="protein sequence ID" value="RDH89719.1"/>
    <property type="molecule type" value="Genomic_DNA"/>
</dbReference>
<evidence type="ECO:0000256" key="4">
    <source>
        <dbReference type="ARBA" id="ARBA00022781"/>
    </source>
</evidence>
<dbReference type="Gene3D" id="2.40.30.20">
    <property type="match status" value="1"/>
</dbReference>
<dbReference type="GO" id="GO:0045259">
    <property type="term" value="C:proton-transporting ATP synthase complex"/>
    <property type="evidence" value="ECO:0007669"/>
    <property type="project" value="UniProtKB-ARBA"/>
</dbReference>
<dbReference type="Pfam" id="PF00006">
    <property type="entry name" value="ATP-synt_ab"/>
    <property type="match status" value="1"/>
</dbReference>
<gene>
    <name evidence="11" type="primary">atpA</name>
    <name evidence="16" type="ORF">DIZ79_11075</name>
</gene>
<keyword evidence="8 11" id="KW-0066">ATP synthesis</keyword>
<dbReference type="AlphaFoldDB" id="A0A370DXY9"/>
<dbReference type="Gene3D" id="1.10.1140.10">
    <property type="entry name" value="Bovine Mitochondrial F1-atpase, Atp Synthase Beta Chain, Chain D, domain 3"/>
    <property type="match status" value="1"/>
</dbReference>
<feature type="domain" description="ATP synthase A/B type C-terminal" evidence="15">
    <location>
        <begin position="445"/>
        <end position="536"/>
    </location>
</feature>
<evidence type="ECO:0000256" key="3">
    <source>
        <dbReference type="ARBA" id="ARBA00022741"/>
    </source>
</evidence>
<dbReference type="InterPro" id="IPR020003">
    <property type="entry name" value="ATPase_a/bsu_AS"/>
</dbReference>
<evidence type="ECO:0000313" key="16">
    <source>
        <dbReference type="EMBL" id="RDH89719.1"/>
    </source>
</evidence>
<dbReference type="SUPFAM" id="SSF47917">
    <property type="entry name" value="C-terminal domain of alpha and beta subunits of F1 ATP synthase"/>
    <property type="match status" value="1"/>
</dbReference>
<dbReference type="Gene3D" id="2.40.50.100">
    <property type="match status" value="1"/>
</dbReference>
<feature type="domain" description="ATPase F1/V1/A1 complex alpha/beta subunit N-terminal" evidence="13">
    <location>
        <begin position="9"/>
        <end position="65"/>
    </location>
</feature>
<dbReference type="InterPro" id="IPR031686">
    <property type="entry name" value="ATP-synth_a_Xtn"/>
</dbReference>
<keyword evidence="2" id="KW-1003">Cell membrane</keyword>
<evidence type="ECO:0000259" key="12">
    <source>
        <dbReference type="Pfam" id="PF00006"/>
    </source>
</evidence>
<dbReference type="GO" id="GO:0005524">
    <property type="term" value="F:ATP binding"/>
    <property type="evidence" value="ECO:0007669"/>
    <property type="project" value="UniProtKB-UniRule"/>
</dbReference>
<keyword evidence="2" id="KW-0472">Membrane</keyword>
<dbReference type="CDD" id="cd18111">
    <property type="entry name" value="ATP-synt_V_A-type_alpha_C"/>
    <property type="match status" value="1"/>
</dbReference>
<keyword evidence="1 11" id="KW-0813">Transport</keyword>
<evidence type="ECO:0000259" key="15">
    <source>
        <dbReference type="Pfam" id="PF22919"/>
    </source>
</evidence>
<dbReference type="EC" id="7.1.2.2" evidence="11"/>
<dbReference type="InterPro" id="IPR023366">
    <property type="entry name" value="ATP_synth_asu-like_sf"/>
</dbReference>
<evidence type="ECO:0000256" key="1">
    <source>
        <dbReference type="ARBA" id="ARBA00022448"/>
    </source>
</evidence>
<dbReference type="InterPro" id="IPR055190">
    <property type="entry name" value="ATP-synt_VA_C"/>
</dbReference>
<dbReference type="Gene3D" id="3.40.50.300">
    <property type="entry name" value="P-loop containing nucleotide triphosphate hydrolases"/>
    <property type="match status" value="1"/>
</dbReference>
<dbReference type="GO" id="GO:0042777">
    <property type="term" value="P:proton motive force-driven plasma membrane ATP synthesis"/>
    <property type="evidence" value="ECO:0007669"/>
    <property type="project" value="UniProtKB-UniRule"/>
</dbReference>
<dbReference type="Pfam" id="PF22919">
    <property type="entry name" value="ATP-synt_VA_C"/>
    <property type="match status" value="1"/>
</dbReference>
<dbReference type="PANTHER" id="PTHR43607:SF1">
    <property type="entry name" value="H(+)-TRANSPORTING TWO-SECTOR ATPASE"/>
    <property type="match status" value="1"/>
</dbReference>
<evidence type="ECO:0000256" key="8">
    <source>
        <dbReference type="ARBA" id="ARBA00023310"/>
    </source>
</evidence>
<name>A0A370DXY9_9GAMM</name>
<dbReference type="CDD" id="cd01134">
    <property type="entry name" value="V_A-ATPase_A"/>
    <property type="match status" value="1"/>
</dbReference>
<dbReference type="InterPro" id="IPR024034">
    <property type="entry name" value="ATPase_F1/V1_b/a_C"/>
</dbReference>
<organism evidence="16 17">
    <name type="scientific">endosymbiont of Lamellibrachia luymesi</name>
    <dbReference type="NCBI Taxonomy" id="2200907"/>
    <lineage>
        <taxon>Bacteria</taxon>
        <taxon>Pseudomonadati</taxon>
        <taxon>Pseudomonadota</taxon>
        <taxon>Gammaproteobacteria</taxon>
        <taxon>sulfur-oxidizing symbionts</taxon>
    </lineage>
</organism>
<protein>
    <recommendedName>
        <fullName evidence="11">V-type ATP synthase alpha chain</fullName>
        <ecNumber evidence="11">7.1.2.2</ecNumber>
    </recommendedName>
    <alternativeName>
        <fullName evidence="11">V-ATPase subunit A</fullName>
    </alternativeName>
</protein>
<dbReference type="GO" id="GO:0046933">
    <property type="term" value="F:proton-transporting ATP synthase activity, rotational mechanism"/>
    <property type="evidence" value="ECO:0007669"/>
    <property type="project" value="UniProtKB-UniRule"/>
</dbReference>
<dbReference type="SUPFAM" id="SSF50615">
    <property type="entry name" value="N-terminal domain of alpha and beta subunits of F1 ATP synthase"/>
    <property type="match status" value="1"/>
</dbReference>
<evidence type="ECO:0000256" key="11">
    <source>
        <dbReference type="HAMAP-Rule" id="MF_00309"/>
    </source>
</evidence>
<dbReference type="Pfam" id="PF02874">
    <property type="entry name" value="ATP-synt_ab_N"/>
    <property type="match status" value="1"/>
</dbReference>
<feature type="domain" description="ATPsynthase alpha/beta subunit barrel-sandwich" evidence="14">
    <location>
        <begin position="109"/>
        <end position="197"/>
    </location>
</feature>
<evidence type="ECO:0000259" key="14">
    <source>
        <dbReference type="Pfam" id="PF16886"/>
    </source>
</evidence>
<reference evidence="16 17" key="1">
    <citation type="journal article" date="2018" name="ISME J.">
        <title>Endosymbiont genomes yield clues of tubeworm success.</title>
        <authorList>
            <person name="Li Y."/>
            <person name="Liles M.R."/>
            <person name="Halanych K.M."/>
        </authorList>
    </citation>
    <scope>NUCLEOTIDE SEQUENCE [LARGE SCALE GENOMIC DNA]</scope>
    <source>
        <strain evidence="16">A1422</strain>
    </source>
</reference>
<dbReference type="InterPro" id="IPR000194">
    <property type="entry name" value="ATPase_F1/V1/A1_a/bsu_nucl-bd"/>
</dbReference>
<feature type="binding site" evidence="11">
    <location>
        <begin position="235"/>
        <end position="242"/>
    </location>
    <ligand>
        <name>ATP</name>
        <dbReference type="ChEBI" id="CHEBI:30616"/>
    </ligand>
</feature>
<accession>A0A370DXY9</accession>
<dbReference type="PROSITE" id="PS00152">
    <property type="entry name" value="ATPASE_ALPHA_BETA"/>
    <property type="match status" value="1"/>
</dbReference>
<sequence length="596" mass="65816">MTKKGIIKDINGPIVTIILPGAANGEQVRIGELGLYGEVISLQGSEALVQIYESTEMVRPGEPVEGLSHPLSVELGPGLMGGIFDGVQHPLEKMFLQAGDQIPRGLSPDSLDRESQWTFTPTESLEPNTQVSGGIQLGSVQETESVLHRILVPPDVSGELIEIAPEGDYNLDQTIARVKTADGEIRRLKLFHRWPVRQPRPYLHRDHSSEPLITGQRVLDTFFPLLKGGKGAVPGPFGAGKTMVQHQVARWSNADIVIYVGCGERGNELVDVLDSFPDLKDPYTGRSLMERTLLVANTSNMPVVAREASIYVGITIAEYYRDQGHDVVMLADSTSRWAEALREVSGRLGQMPVEEGYPAYLASRLSDFYERAGRVETHDCGRGSVSLIGAVSPPGGDFSEPVTSHTKEIIQTFWALSKELADARHYPAIDWVDSFSADVSTAAIWWHEQVDRNWEKRRGQALGMLARDAELSRIVNLVGPEALSSAQRWILEGAALIKEGVLQQSAIDPVDTFSSPEKQFLLLDTLLTIYDQGADLIELGVPVQELSDLPILAKLRRCKEVYDSDQLDQLRIFREQAIKSFESIRSEYAQRGEQTS</sequence>
<evidence type="ECO:0000313" key="17">
    <source>
        <dbReference type="Proteomes" id="UP000255508"/>
    </source>
</evidence>
<dbReference type="PANTHER" id="PTHR43607">
    <property type="entry name" value="V-TYPE PROTON ATPASE CATALYTIC SUBUNIT A"/>
    <property type="match status" value="1"/>
</dbReference>
<keyword evidence="3 11" id="KW-0547">Nucleotide-binding</keyword>
<evidence type="ECO:0000256" key="5">
    <source>
        <dbReference type="ARBA" id="ARBA00022840"/>
    </source>
</evidence>
<keyword evidence="7 11" id="KW-0406">Ion transport</keyword>
<dbReference type="Proteomes" id="UP000255508">
    <property type="component" value="Unassembled WGS sequence"/>
</dbReference>
<evidence type="ECO:0000256" key="7">
    <source>
        <dbReference type="ARBA" id="ARBA00023065"/>
    </source>
</evidence>
<keyword evidence="5 11" id="KW-0067">ATP-binding</keyword>
<evidence type="ECO:0000256" key="6">
    <source>
        <dbReference type="ARBA" id="ARBA00022967"/>
    </source>
</evidence>
<evidence type="ECO:0000256" key="10">
    <source>
        <dbReference type="ARBA" id="ARBA00054855"/>
    </source>
</evidence>
<dbReference type="InterPro" id="IPR022878">
    <property type="entry name" value="V-ATPase_asu"/>
</dbReference>
<evidence type="ECO:0000259" key="13">
    <source>
        <dbReference type="Pfam" id="PF02874"/>
    </source>
</evidence>
<evidence type="ECO:0000256" key="2">
    <source>
        <dbReference type="ARBA" id="ARBA00022475"/>
    </source>
</evidence>
<dbReference type="InterPro" id="IPR004100">
    <property type="entry name" value="ATPase_F1/V1/A1_a/bsu_N"/>
</dbReference>
<dbReference type="GO" id="GO:0046961">
    <property type="term" value="F:proton-transporting ATPase activity, rotational mechanism"/>
    <property type="evidence" value="ECO:0007669"/>
    <property type="project" value="InterPro"/>
</dbReference>
<dbReference type="InterPro" id="IPR036121">
    <property type="entry name" value="ATPase_F1/V1/A1_a/bsu_N_sf"/>
</dbReference>
<proteinExistence type="inferred from homology"/>
<keyword evidence="6 11" id="KW-1278">Translocase</keyword>
<comment type="function">
    <text evidence="10 11">Produces ATP from ADP in the presence of a proton gradient across the membrane. The V-type alpha chain is a catalytic subunit.</text>
</comment>
<comment type="catalytic activity">
    <reaction evidence="11">
        <text>ATP + H2O + 4 H(+)(in) = ADP + phosphate + 5 H(+)(out)</text>
        <dbReference type="Rhea" id="RHEA:57720"/>
        <dbReference type="ChEBI" id="CHEBI:15377"/>
        <dbReference type="ChEBI" id="CHEBI:15378"/>
        <dbReference type="ChEBI" id="CHEBI:30616"/>
        <dbReference type="ChEBI" id="CHEBI:43474"/>
        <dbReference type="ChEBI" id="CHEBI:456216"/>
        <dbReference type="EC" id="7.1.2.2"/>
    </reaction>
</comment>
<comment type="caution">
    <text evidence="16">The sequence shown here is derived from an EMBL/GenBank/DDBJ whole genome shotgun (WGS) entry which is preliminary data.</text>
</comment>
<keyword evidence="4 11" id="KW-0375">Hydrogen ion transport</keyword>
<comment type="similarity">
    <text evidence="9">Belongs to the ATPase alpha/beta chains family. T3SS ATPase subfamily.</text>
</comment>
<dbReference type="Pfam" id="PF16886">
    <property type="entry name" value="ATP-synt_ab_Xtn"/>
    <property type="match status" value="1"/>
</dbReference>
<dbReference type="SUPFAM" id="SSF52540">
    <property type="entry name" value="P-loop containing nucleoside triphosphate hydrolases"/>
    <property type="match status" value="1"/>
</dbReference>
<feature type="domain" description="ATPase F1/V1/A1 complex alpha/beta subunit nucleotide-binding" evidence="12">
    <location>
        <begin position="215"/>
        <end position="436"/>
    </location>
</feature>
<dbReference type="InterPro" id="IPR027417">
    <property type="entry name" value="P-loop_NTPase"/>
</dbReference>
<evidence type="ECO:0000256" key="9">
    <source>
        <dbReference type="ARBA" id="ARBA00024342"/>
    </source>
</evidence>
<dbReference type="NCBIfam" id="NF003220">
    <property type="entry name" value="PRK04192.1"/>
    <property type="match status" value="1"/>
</dbReference>
<dbReference type="HAMAP" id="MF_00309">
    <property type="entry name" value="ATP_synth_A_arch"/>
    <property type="match status" value="1"/>
</dbReference>